<evidence type="ECO:0000313" key="3">
    <source>
        <dbReference type="Proteomes" id="UP000494165"/>
    </source>
</evidence>
<proteinExistence type="predicted"/>
<feature type="compositionally biased region" description="Basic residues" evidence="1">
    <location>
        <begin position="130"/>
        <end position="168"/>
    </location>
</feature>
<evidence type="ECO:0000256" key="1">
    <source>
        <dbReference type="SAM" id="MobiDB-lite"/>
    </source>
</evidence>
<evidence type="ECO:0000313" key="2">
    <source>
        <dbReference type="EMBL" id="CAB3362809.1"/>
    </source>
</evidence>
<sequence>MTSPMLALAIRMMKDRPLVIRVLHAKSQSSSSRQELLKKRMQVLLNRQYRADKRAEKERQEKAEQERVDREEELREMSIKLRRRMLERERLMHQDSDEDNFSLSGSISLSPNSAIHQAGGRGRSKSNSPKGRRSPKRRERSPARRRRTSSPSPRRSRRRSRSRSRSRSRRDSRGRSRVHRMRFLAPFVSVTVPEQCYRLWNNLSPNRCMNESSSAFKQKAYTARDWG</sequence>
<protein>
    <recommendedName>
        <fullName evidence="4">CLK4-associating serine/arginine rich protein</fullName>
    </recommendedName>
</protein>
<evidence type="ECO:0008006" key="4">
    <source>
        <dbReference type="Google" id="ProtNLM"/>
    </source>
</evidence>
<dbReference type="EMBL" id="CADEPI010000010">
    <property type="protein sequence ID" value="CAB3362809.1"/>
    <property type="molecule type" value="Genomic_DNA"/>
</dbReference>
<feature type="compositionally biased region" description="Low complexity" evidence="1">
    <location>
        <begin position="102"/>
        <end position="113"/>
    </location>
</feature>
<comment type="caution">
    <text evidence="2">The sequence shown here is derived from an EMBL/GenBank/DDBJ whole genome shotgun (WGS) entry which is preliminary data.</text>
</comment>
<dbReference type="AlphaFoldDB" id="A0A8S1CBP2"/>
<organism evidence="2 3">
    <name type="scientific">Cloeon dipterum</name>
    <dbReference type="NCBI Taxonomy" id="197152"/>
    <lineage>
        <taxon>Eukaryota</taxon>
        <taxon>Metazoa</taxon>
        <taxon>Ecdysozoa</taxon>
        <taxon>Arthropoda</taxon>
        <taxon>Hexapoda</taxon>
        <taxon>Insecta</taxon>
        <taxon>Pterygota</taxon>
        <taxon>Palaeoptera</taxon>
        <taxon>Ephemeroptera</taxon>
        <taxon>Pisciforma</taxon>
        <taxon>Baetidae</taxon>
        <taxon>Cloeon</taxon>
    </lineage>
</organism>
<dbReference type="Proteomes" id="UP000494165">
    <property type="component" value="Unassembled WGS sequence"/>
</dbReference>
<dbReference type="OrthoDB" id="10070965at2759"/>
<accession>A0A8S1CBP2</accession>
<gene>
    <name evidence="2" type="ORF">CLODIP_2_CD15483</name>
</gene>
<name>A0A8S1CBP2_9INSE</name>
<reference evidence="2 3" key="1">
    <citation type="submission" date="2020-04" db="EMBL/GenBank/DDBJ databases">
        <authorList>
            <person name="Alioto T."/>
            <person name="Alioto T."/>
            <person name="Gomez Garrido J."/>
        </authorList>
    </citation>
    <scope>NUCLEOTIDE SEQUENCE [LARGE SCALE GENOMIC DNA]</scope>
</reference>
<feature type="region of interest" description="Disordered" evidence="1">
    <location>
        <begin position="94"/>
        <end position="177"/>
    </location>
</feature>
<feature type="region of interest" description="Disordered" evidence="1">
    <location>
        <begin position="52"/>
        <end position="73"/>
    </location>
</feature>
<keyword evidence="3" id="KW-1185">Reference proteome</keyword>